<comment type="similarity">
    <text evidence="1">Belongs to the transferase hexapeptide repeat family.</text>
</comment>
<dbReference type="Pfam" id="PF14602">
    <property type="entry name" value="Hexapep_2"/>
    <property type="match status" value="1"/>
</dbReference>
<keyword evidence="4" id="KW-0012">Acyltransferase</keyword>
<dbReference type="OrthoDB" id="2643438at2"/>
<dbReference type="SUPFAM" id="SSF51161">
    <property type="entry name" value="Trimeric LpxA-like enzymes"/>
    <property type="match status" value="1"/>
</dbReference>
<evidence type="ECO:0000256" key="2">
    <source>
        <dbReference type="ARBA" id="ARBA00022679"/>
    </source>
</evidence>
<dbReference type="PANTHER" id="PTHR42811">
    <property type="entry name" value="SERINE ACETYLTRANSFERASE"/>
    <property type="match status" value="1"/>
</dbReference>
<evidence type="ECO:0000313" key="7">
    <source>
        <dbReference type="Proteomes" id="UP000317893"/>
    </source>
</evidence>
<dbReference type="Proteomes" id="UP000317893">
    <property type="component" value="Unassembled WGS sequence"/>
</dbReference>
<accession>A0A542E037</accession>
<dbReference type="Gene3D" id="2.160.10.10">
    <property type="entry name" value="Hexapeptide repeat proteins"/>
    <property type="match status" value="1"/>
</dbReference>
<keyword evidence="2 6" id="KW-0808">Transferase</keyword>
<dbReference type="AlphaFoldDB" id="A0A542E037"/>
<keyword evidence="3" id="KW-0677">Repeat</keyword>
<dbReference type="InterPro" id="IPR011004">
    <property type="entry name" value="Trimer_LpxA-like_sf"/>
</dbReference>
<dbReference type="InterPro" id="IPR018357">
    <property type="entry name" value="Hexapep_transf_CS"/>
</dbReference>
<dbReference type="InterPro" id="IPR045304">
    <property type="entry name" value="LbH_SAT"/>
</dbReference>
<organism evidence="6 7">
    <name type="scientific">Lapillicoccus jejuensis</name>
    <dbReference type="NCBI Taxonomy" id="402171"/>
    <lineage>
        <taxon>Bacteria</taxon>
        <taxon>Bacillati</taxon>
        <taxon>Actinomycetota</taxon>
        <taxon>Actinomycetes</taxon>
        <taxon>Micrococcales</taxon>
        <taxon>Intrasporangiaceae</taxon>
        <taxon>Lapillicoccus</taxon>
    </lineage>
</organism>
<evidence type="ECO:0000256" key="5">
    <source>
        <dbReference type="SAM" id="MobiDB-lite"/>
    </source>
</evidence>
<dbReference type="PROSITE" id="PS00101">
    <property type="entry name" value="HEXAPEP_TRANSFERASES"/>
    <property type="match status" value="1"/>
</dbReference>
<gene>
    <name evidence="6" type="ORF">FB458_1785</name>
</gene>
<dbReference type="CDD" id="cd03354">
    <property type="entry name" value="LbH_SAT"/>
    <property type="match status" value="1"/>
</dbReference>
<name>A0A542E037_9MICO</name>
<evidence type="ECO:0000256" key="4">
    <source>
        <dbReference type="ARBA" id="ARBA00023315"/>
    </source>
</evidence>
<reference evidence="6 7" key="1">
    <citation type="submission" date="2019-06" db="EMBL/GenBank/DDBJ databases">
        <title>Sequencing the genomes of 1000 actinobacteria strains.</title>
        <authorList>
            <person name="Klenk H.-P."/>
        </authorList>
    </citation>
    <scope>NUCLEOTIDE SEQUENCE [LARGE SCALE GENOMIC DNA]</scope>
    <source>
        <strain evidence="6 7">DSM 18607</strain>
    </source>
</reference>
<protein>
    <submittedName>
        <fullName evidence="6">Serine O-acetyltransferase</fullName>
    </submittedName>
</protein>
<sequence>MSTYPTPLEDLSIPDSDQEPSPGCPCVAPGGVRAAMAADIDRYVFMAETDTGSGPGSRMARLRAWSFYPGLYGVLAYRLAHAATTARLPEALGLVLRTAALALQHALQPRTGVEISARAHIGPGLFVNHAQGVVLGQISAGDYLTCSHNVTVGQGTGGKGSRRTCPTLGDRVWLGVNSVVTGPVELGDDAMVGANAVVTRDVAPRGVVVGVPARELSRDGSFANVLYRGMHEDAARAAAIAG</sequence>
<comment type="caution">
    <text evidence="6">The sequence shown here is derived from an EMBL/GenBank/DDBJ whole genome shotgun (WGS) entry which is preliminary data.</text>
</comment>
<dbReference type="GO" id="GO:0016746">
    <property type="term" value="F:acyltransferase activity"/>
    <property type="evidence" value="ECO:0007669"/>
    <property type="project" value="UniProtKB-KW"/>
</dbReference>
<evidence type="ECO:0000256" key="1">
    <source>
        <dbReference type="ARBA" id="ARBA00007274"/>
    </source>
</evidence>
<feature type="region of interest" description="Disordered" evidence="5">
    <location>
        <begin position="1"/>
        <end position="23"/>
    </location>
</feature>
<dbReference type="EMBL" id="VFMN01000001">
    <property type="protein sequence ID" value="TQJ08693.1"/>
    <property type="molecule type" value="Genomic_DNA"/>
</dbReference>
<evidence type="ECO:0000313" key="6">
    <source>
        <dbReference type="EMBL" id="TQJ08693.1"/>
    </source>
</evidence>
<evidence type="ECO:0000256" key="3">
    <source>
        <dbReference type="ARBA" id="ARBA00022737"/>
    </source>
</evidence>
<proteinExistence type="inferred from homology"/>
<keyword evidence="7" id="KW-1185">Reference proteome</keyword>
<dbReference type="InterPro" id="IPR001451">
    <property type="entry name" value="Hexapep"/>
</dbReference>
<dbReference type="RefSeq" id="WP_141848178.1">
    <property type="nucleotide sequence ID" value="NZ_BAAAPR010000004.1"/>
</dbReference>